<keyword evidence="1" id="KW-0547">Nucleotide-binding</keyword>
<comment type="subunit">
    <text evidence="1">Heterotrimer of A, B and C subunits.</text>
</comment>
<dbReference type="Proteomes" id="UP000603865">
    <property type="component" value="Unassembled WGS sequence"/>
</dbReference>
<dbReference type="EMBL" id="BMQL01000029">
    <property type="protein sequence ID" value="GGR22852.1"/>
    <property type="molecule type" value="Genomic_DNA"/>
</dbReference>
<dbReference type="EC" id="6.3.5.-" evidence="1"/>
<comment type="similarity">
    <text evidence="1">Belongs to the GatC family.</text>
</comment>
<dbReference type="GO" id="GO:0050567">
    <property type="term" value="F:glutaminyl-tRNA synthase (glutamine-hydrolyzing) activity"/>
    <property type="evidence" value="ECO:0007669"/>
    <property type="project" value="UniProtKB-UniRule"/>
</dbReference>
<dbReference type="GO" id="GO:0006450">
    <property type="term" value="P:regulation of translational fidelity"/>
    <property type="evidence" value="ECO:0007669"/>
    <property type="project" value="InterPro"/>
</dbReference>
<comment type="catalytic activity">
    <reaction evidence="1">
        <text>L-aspartyl-tRNA(Asn) + L-glutamine + ATP + H2O = L-asparaginyl-tRNA(Asn) + L-glutamate + ADP + phosphate + 2 H(+)</text>
        <dbReference type="Rhea" id="RHEA:14513"/>
        <dbReference type="Rhea" id="RHEA-COMP:9674"/>
        <dbReference type="Rhea" id="RHEA-COMP:9677"/>
        <dbReference type="ChEBI" id="CHEBI:15377"/>
        <dbReference type="ChEBI" id="CHEBI:15378"/>
        <dbReference type="ChEBI" id="CHEBI:29985"/>
        <dbReference type="ChEBI" id="CHEBI:30616"/>
        <dbReference type="ChEBI" id="CHEBI:43474"/>
        <dbReference type="ChEBI" id="CHEBI:58359"/>
        <dbReference type="ChEBI" id="CHEBI:78515"/>
        <dbReference type="ChEBI" id="CHEBI:78516"/>
        <dbReference type="ChEBI" id="CHEBI:456216"/>
    </reaction>
</comment>
<dbReference type="GO" id="GO:0006412">
    <property type="term" value="P:translation"/>
    <property type="evidence" value="ECO:0007669"/>
    <property type="project" value="UniProtKB-UniRule"/>
</dbReference>
<dbReference type="HAMAP" id="MF_00122">
    <property type="entry name" value="GatC"/>
    <property type="match status" value="1"/>
</dbReference>
<reference evidence="2" key="1">
    <citation type="journal article" date="2014" name="Int. J. Syst. Evol. Microbiol.">
        <title>Complete genome sequence of Corynebacterium casei LMG S-19264T (=DSM 44701T), isolated from a smear-ripened cheese.</title>
        <authorList>
            <consortium name="US DOE Joint Genome Institute (JGI-PGF)"/>
            <person name="Walter F."/>
            <person name="Albersmeier A."/>
            <person name="Kalinowski J."/>
            <person name="Ruckert C."/>
        </authorList>
    </citation>
    <scope>NUCLEOTIDE SEQUENCE</scope>
    <source>
        <strain evidence="2">JCM 31311</strain>
    </source>
</reference>
<keyword evidence="3" id="KW-1185">Reference proteome</keyword>
<dbReference type="Gene3D" id="1.10.20.60">
    <property type="entry name" value="Glu-tRNAGln amidotransferase C subunit, N-terminal domain"/>
    <property type="match status" value="1"/>
</dbReference>
<reference evidence="2" key="2">
    <citation type="submission" date="2020-09" db="EMBL/GenBank/DDBJ databases">
        <authorList>
            <person name="Sun Q."/>
            <person name="Ohkuma M."/>
        </authorList>
    </citation>
    <scope>NUCLEOTIDE SEQUENCE</scope>
    <source>
        <strain evidence="2">JCM 31311</strain>
    </source>
</reference>
<name>A0A918CGL9_9DEIO</name>
<comment type="function">
    <text evidence="1">Allows the formation of correctly charged Asn-tRNA(Asn) or Gln-tRNA(Gln) through the transamidation of misacylated Asp-tRNA(Asn) or Glu-tRNA(Gln) in organisms which lack either or both of asparaginyl-tRNA or glutaminyl-tRNA synthetases. The reaction takes place in the presence of glutamine and ATP through an activated phospho-Asp-tRNA(Asn) or phospho-Glu-tRNA(Gln).</text>
</comment>
<comment type="catalytic activity">
    <reaction evidence="1">
        <text>L-glutamyl-tRNA(Gln) + L-glutamine + ATP + H2O = L-glutaminyl-tRNA(Gln) + L-glutamate + ADP + phosphate + H(+)</text>
        <dbReference type="Rhea" id="RHEA:17521"/>
        <dbReference type="Rhea" id="RHEA-COMP:9681"/>
        <dbReference type="Rhea" id="RHEA-COMP:9684"/>
        <dbReference type="ChEBI" id="CHEBI:15377"/>
        <dbReference type="ChEBI" id="CHEBI:15378"/>
        <dbReference type="ChEBI" id="CHEBI:29985"/>
        <dbReference type="ChEBI" id="CHEBI:30616"/>
        <dbReference type="ChEBI" id="CHEBI:43474"/>
        <dbReference type="ChEBI" id="CHEBI:58359"/>
        <dbReference type="ChEBI" id="CHEBI:78520"/>
        <dbReference type="ChEBI" id="CHEBI:78521"/>
        <dbReference type="ChEBI" id="CHEBI:456216"/>
    </reaction>
</comment>
<evidence type="ECO:0000256" key="1">
    <source>
        <dbReference type="HAMAP-Rule" id="MF_00122"/>
    </source>
</evidence>
<keyword evidence="1" id="KW-0067">ATP-binding</keyword>
<proteinExistence type="inferred from homology"/>
<comment type="caution">
    <text evidence="2">The sequence shown here is derived from an EMBL/GenBank/DDBJ whole genome shotgun (WGS) entry which is preliminary data.</text>
</comment>
<dbReference type="GO" id="GO:0070681">
    <property type="term" value="P:glutaminyl-tRNAGln biosynthesis via transamidation"/>
    <property type="evidence" value="ECO:0007669"/>
    <property type="project" value="TreeGrafter"/>
</dbReference>
<sequence length="102" mass="11406">MRRYTPTMIDAAEVQHLALLARLDLTAREQGAMLADLNKMLGYFEKLQELDTAGVPEMQRPISLSNVLRQDVPGPVFAQAQVLELAPESQDGFVRVPRTVEQ</sequence>
<accession>A0A918CGL9</accession>
<dbReference type="SUPFAM" id="SSF141000">
    <property type="entry name" value="Glu-tRNAGln amidotransferase C subunit"/>
    <property type="match status" value="1"/>
</dbReference>
<gene>
    <name evidence="1 2" type="primary">gatC</name>
    <name evidence="2" type="ORF">GCM10008957_38640</name>
</gene>
<dbReference type="GO" id="GO:0005524">
    <property type="term" value="F:ATP binding"/>
    <property type="evidence" value="ECO:0007669"/>
    <property type="project" value="UniProtKB-KW"/>
</dbReference>
<dbReference type="AlphaFoldDB" id="A0A918CGL9"/>
<organism evidence="2 3">
    <name type="scientific">Deinococcus ruber</name>
    <dbReference type="NCBI Taxonomy" id="1848197"/>
    <lineage>
        <taxon>Bacteria</taxon>
        <taxon>Thermotogati</taxon>
        <taxon>Deinococcota</taxon>
        <taxon>Deinococci</taxon>
        <taxon>Deinococcales</taxon>
        <taxon>Deinococcaceae</taxon>
        <taxon>Deinococcus</taxon>
    </lineage>
</organism>
<dbReference type="PANTHER" id="PTHR15004:SF0">
    <property type="entry name" value="GLUTAMYL-TRNA(GLN) AMIDOTRANSFERASE SUBUNIT C, MITOCHONDRIAL"/>
    <property type="match status" value="1"/>
</dbReference>
<keyword evidence="1" id="KW-0648">Protein biosynthesis</keyword>
<protein>
    <recommendedName>
        <fullName evidence="1">Aspartyl/glutamyl-tRNA(Asn/Gln) amidotransferase subunit C</fullName>
        <shortName evidence="1">Asp/Glu-ADT subunit C</shortName>
        <ecNumber evidence="1">6.3.5.-</ecNumber>
    </recommendedName>
</protein>
<dbReference type="Pfam" id="PF02686">
    <property type="entry name" value="GatC"/>
    <property type="match status" value="1"/>
</dbReference>
<evidence type="ECO:0000313" key="2">
    <source>
        <dbReference type="EMBL" id="GGR22852.1"/>
    </source>
</evidence>
<dbReference type="InterPro" id="IPR036113">
    <property type="entry name" value="Asp/Glu-ADT_sf_sub_c"/>
</dbReference>
<dbReference type="InterPro" id="IPR003837">
    <property type="entry name" value="GatC"/>
</dbReference>
<dbReference type="PANTHER" id="PTHR15004">
    <property type="entry name" value="GLUTAMYL-TRNA(GLN) AMIDOTRANSFERASE SUBUNIT C, MITOCHONDRIAL"/>
    <property type="match status" value="1"/>
</dbReference>
<evidence type="ECO:0000313" key="3">
    <source>
        <dbReference type="Proteomes" id="UP000603865"/>
    </source>
</evidence>
<dbReference type="NCBIfam" id="TIGR00135">
    <property type="entry name" value="gatC"/>
    <property type="match status" value="1"/>
</dbReference>
<keyword evidence="1" id="KW-0436">Ligase</keyword>